<dbReference type="AlphaFoldDB" id="A0A7J0D691"/>
<dbReference type="InterPro" id="IPR052343">
    <property type="entry name" value="Retrotransposon-Effector_Assoc"/>
</dbReference>
<gene>
    <name evidence="1" type="ORF">Acr_00g0000440</name>
    <name evidence="2" type="ORF">Acr_00g0000480</name>
    <name evidence="3" type="ORF">Acr_00g0002380</name>
    <name evidence="4" type="ORF">Acr_00g0002410</name>
</gene>
<dbReference type="EMBL" id="BJWL01000037">
    <property type="protein sequence ID" value="GFS28200.1"/>
    <property type="molecule type" value="Genomic_DNA"/>
</dbReference>
<comment type="caution">
    <text evidence="1">The sequence shown here is derived from an EMBL/GenBank/DDBJ whole genome shotgun (WGS) entry which is preliminary data.</text>
</comment>
<dbReference type="OrthoDB" id="1932741at2759"/>
<evidence type="ECO:0000313" key="4">
    <source>
        <dbReference type="EMBL" id="GFS28540.1"/>
    </source>
</evidence>
<sequence>MWTRHPSFQKTVQEAWQTRVQGNPMFQVVQKLRFVKAALKAWNLKVFGRVDERIRKAREELYAIQSQLSLDQFNERQRLAEEDILKLDELNPALDTEEAFFKQKARVSWLKDGDHNTQYFHATLTEIRARKTRWRIKDESGTMLTGEVNIKRQAELDFIKIVGTASRVESLFQSAPLLSDAHRKSLIKEVTAKKVEQVVKNMDPDKAPGPDGFNAYFFQSCWDIVKEDLLWDSPTYQLDQRIVTSTSFLVLINGSPSNFFKGARGLRQALMRALPIHPGYGNAQPKVLRGSSREKTYFIVKTTGPASLPYLLCGRCAGVRGLLYYKCQIVELDQQGQMFHHVFRLGSRN</sequence>
<dbReference type="EMBL" id="BJWL01000044">
    <property type="protein sequence ID" value="GFS28537.1"/>
    <property type="molecule type" value="Genomic_DNA"/>
</dbReference>
<organism evidence="1 5">
    <name type="scientific">Actinidia rufa</name>
    <dbReference type="NCBI Taxonomy" id="165716"/>
    <lineage>
        <taxon>Eukaryota</taxon>
        <taxon>Viridiplantae</taxon>
        <taxon>Streptophyta</taxon>
        <taxon>Embryophyta</taxon>
        <taxon>Tracheophyta</taxon>
        <taxon>Spermatophyta</taxon>
        <taxon>Magnoliopsida</taxon>
        <taxon>eudicotyledons</taxon>
        <taxon>Gunneridae</taxon>
        <taxon>Pentapetalae</taxon>
        <taxon>asterids</taxon>
        <taxon>Ericales</taxon>
        <taxon>Actinidiaceae</taxon>
        <taxon>Actinidia</taxon>
    </lineage>
</organism>
<evidence type="ECO:0000313" key="5">
    <source>
        <dbReference type="Proteomes" id="UP000585474"/>
    </source>
</evidence>
<evidence type="ECO:0000313" key="2">
    <source>
        <dbReference type="EMBL" id="GFS28200.1"/>
    </source>
</evidence>
<dbReference type="EMBL" id="BJWL01000037">
    <property type="protein sequence ID" value="GFS28193.1"/>
    <property type="molecule type" value="Genomic_DNA"/>
</dbReference>
<reference evidence="1" key="2">
    <citation type="submission" date="2020-08" db="EMBL/GenBank/DDBJ databases">
        <title>De Novo Assembly of kiwifruit Actinidia rufa.</title>
        <authorList>
            <person name="Sugita-Konishi S."/>
            <person name="Sato K."/>
            <person name="Mori E."/>
            <person name="Abe Y."/>
            <person name="Kisaki G."/>
            <person name="Hamano K."/>
            <person name="Suezawa K."/>
            <person name="Otani M."/>
            <person name="Fukuda T."/>
            <person name="Manabe T."/>
            <person name="Gomi K."/>
            <person name="Tabuchi M."/>
            <person name="Akimitsu K."/>
            <person name="Kataoka I."/>
        </authorList>
    </citation>
    <scope>NUCLEOTIDE SEQUENCE</scope>
    <source>
        <strain evidence="5">cv. Fuchu</strain>
        <strain evidence="1">Fuchu</strain>
    </source>
</reference>
<accession>A0A7J0D691</accession>
<dbReference type="EMBL" id="BJWL01000044">
    <property type="protein sequence ID" value="GFS28540.1"/>
    <property type="molecule type" value="Genomic_DNA"/>
</dbReference>
<evidence type="ECO:0000313" key="3">
    <source>
        <dbReference type="EMBL" id="GFS28537.1"/>
    </source>
</evidence>
<evidence type="ECO:0000313" key="1">
    <source>
        <dbReference type="EMBL" id="GFS28193.1"/>
    </source>
</evidence>
<protein>
    <submittedName>
        <fullName evidence="1">Uncharacterized protein</fullName>
    </submittedName>
</protein>
<dbReference type="PANTHER" id="PTHR46890:SF48">
    <property type="entry name" value="RNA-DIRECTED DNA POLYMERASE"/>
    <property type="match status" value="1"/>
</dbReference>
<dbReference type="PANTHER" id="PTHR46890">
    <property type="entry name" value="NON-LTR RETROLELEMENT REVERSE TRANSCRIPTASE-LIKE PROTEIN-RELATED"/>
    <property type="match status" value="1"/>
</dbReference>
<name>A0A7J0D691_9ERIC</name>
<reference evidence="5" key="1">
    <citation type="submission" date="2019-07" db="EMBL/GenBank/DDBJ databases">
        <title>De Novo Assembly of kiwifruit Actinidia rufa.</title>
        <authorList>
            <person name="Sugita-Konishi S."/>
            <person name="Sato K."/>
            <person name="Mori E."/>
            <person name="Abe Y."/>
            <person name="Kisaki G."/>
            <person name="Hamano K."/>
            <person name="Suezawa K."/>
            <person name="Otani M."/>
            <person name="Fukuda T."/>
            <person name="Manabe T."/>
            <person name="Gomi K."/>
            <person name="Tabuchi M."/>
            <person name="Akimitsu K."/>
            <person name="Kataoka I."/>
        </authorList>
    </citation>
    <scope>NUCLEOTIDE SEQUENCE [LARGE SCALE GENOMIC DNA]</scope>
    <source>
        <strain evidence="5">cv. Fuchu</strain>
    </source>
</reference>
<proteinExistence type="predicted"/>
<keyword evidence="5" id="KW-1185">Reference proteome</keyword>
<dbReference type="Proteomes" id="UP000585474">
    <property type="component" value="Unassembled WGS sequence"/>
</dbReference>